<dbReference type="EMBL" id="ML000573">
    <property type="protein sequence ID" value="RKO84034.1"/>
    <property type="molecule type" value="Genomic_DNA"/>
</dbReference>
<evidence type="ECO:0000256" key="1">
    <source>
        <dbReference type="SAM" id="MobiDB-lite"/>
    </source>
</evidence>
<name>A0A4P9VWG7_9FUNG</name>
<dbReference type="Proteomes" id="UP000269721">
    <property type="component" value="Unassembled WGS sequence"/>
</dbReference>
<organism evidence="2 3">
    <name type="scientific">Blyttiomyces helicus</name>
    <dbReference type="NCBI Taxonomy" id="388810"/>
    <lineage>
        <taxon>Eukaryota</taxon>
        <taxon>Fungi</taxon>
        <taxon>Fungi incertae sedis</taxon>
        <taxon>Chytridiomycota</taxon>
        <taxon>Chytridiomycota incertae sedis</taxon>
        <taxon>Chytridiomycetes</taxon>
        <taxon>Chytridiomycetes incertae sedis</taxon>
        <taxon>Blyttiomyces</taxon>
    </lineage>
</organism>
<dbReference type="OrthoDB" id="2155206at2759"/>
<keyword evidence="3" id="KW-1185">Reference proteome</keyword>
<evidence type="ECO:0000313" key="3">
    <source>
        <dbReference type="Proteomes" id="UP000269721"/>
    </source>
</evidence>
<accession>A0A4P9VWG7</accession>
<dbReference type="AlphaFoldDB" id="A0A4P9VWG7"/>
<evidence type="ECO:0000313" key="2">
    <source>
        <dbReference type="EMBL" id="RKO84034.1"/>
    </source>
</evidence>
<proteinExistence type="predicted"/>
<dbReference type="InterPro" id="IPR032675">
    <property type="entry name" value="LRR_dom_sf"/>
</dbReference>
<feature type="non-terminal residue" evidence="2">
    <location>
        <position position="235"/>
    </location>
</feature>
<gene>
    <name evidence="2" type="ORF">BDK51DRAFT_30793</name>
</gene>
<dbReference type="SUPFAM" id="SSF52047">
    <property type="entry name" value="RNI-like"/>
    <property type="match status" value="1"/>
</dbReference>
<dbReference type="Gene3D" id="3.80.10.10">
    <property type="entry name" value="Ribonuclease Inhibitor"/>
    <property type="match status" value="1"/>
</dbReference>
<feature type="region of interest" description="Disordered" evidence="1">
    <location>
        <begin position="64"/>
        <end position="84"/>
    </location>
</feature>
<sequence>MSLRVTLAGDRSVFFTQISRQGVPGPHRNLVTRPRRIVCDCRELLNHAGAESVGVLQGEGFGAPADCRESSKSEDPRDEPDPVKPPSKFFIATGGCAWSLISTLLIQISGLCEMNDLSRERITLNCQFLQHLDLSFAGVTDVGILQVAANLHALKTPKLSGLRNVTDLSCEQIRLNCRFLLHLDLSLTAASDRVIDFDASLSNQVHLDGVLSDSGSLRGQICLSEMTASRPFVVG</sequence>
<reference evidence="3" key="1">
    <citation type="journal article" date="2018" name="Nat. Microbiol.">
        <title>Leveraging single-cell genomics to expand the fungal tree of life.</title>
        <authorList>
            <person name="Ahrendt S.R."/>
            <person name="Quandt C.A."/>
            <person name="Ciobanu D."/>
            <person name="Clum A."/>
            <person name="Salamov A."/>
            <person name="Andreopoulos B."/>
            <person name="Cheng J.F."/>
            <person name="Woyke T."/>
            <person name="Pelin A."/>
            <person name="Henrissat B."/>
            <person name="Reynolds N.K."/>
            <person name="Benny G.L."/>
            <person name="Smith M.E."/>
            <person name="James T.Y."/>
            <person name="Grigoriev I.V."/>
        </authorList>
    </citation>
    <scope>NUCLEOTIDE SEQUENCE [LARGE SCALE GENOMIC DNA]</scope>
</reference>
<protein>
    <submittedName>
        <fullName evidence="2">Uncharacterized protein</fullName>
    </submittedName>
</protein>
<feature type="compositionally biased region" description="Basic and acidic residues" evidence="1">
    <location>
        <begin position="66"/>
        <end position="82"/>
    </location>
</feature>